<keyword evidence="2" id="KW-1185">Reference proteome</keyword>
<reference evidence="2" key="1">
    <citation type="journal article" date="2022" name="Mol. Ecol. Resour.">
        <title>The genomes of chicory, endive, great burdock and yacon provide insights into Asteraceae palaeo-polyploidization history and plant inulin production.</title>
        <authorList>
            <person name="Fan W."/>
            <person name="Wang S."/>
            <person name="Wang H."/>
            <person name="Wang A."/>
            <person name="Jiang F."/>
            <person name="Liu H."/>
            <person name="Zhao H."/>
            <person name="Xu D."/>
            <person name="Zhang Y."/>
        </authorList>
    </citation>
    <scope>NUCLEOTIDE SEQUENCE [LARGE SCALE GENOMIC DNA]</scope>
    <source>
        <strain evidence="2">cv. Niubang</strain>
    </source>
</reference>
<evidence type="ECO:0000313" key="2">
    <source>
        <dbReference type="Proteomes" id="UP001055879"/>
    </source>
</evidence>
<organism evidence="1 2">
    <name type="scientific">Arctium lappa</name>
    <name type="common">Greater burdock</name>
    <name type="synonym">Lappa major</name>
    <dbReference type="NCBI Taxonomy" id="4217"/>
    <lineage>
        <taxon>Eukaryota</taxon>
        <taxon>Viridiplantae</taxon>
        <taxon>Streptophyta</taxon>
        <taxon>Embryophyta</taxon>
        <taxon>Tracheophyta</taxon>
        <taxon>Spermatophyta</taxon>
        <taxon>Magnoliopsida</taxon>
        <taxon>eudicotyledons</taxon>
        <taxon>Gunneridae</taxon>
        <taxon>Pentapetalae</taxon>
        <taxon>asterids</taxon>
        <taxon>campanulids</taxon>
        <taxon>Asterales</taxon>
        <taxon>Asteraceae</taxon>
        <taxon>Carduoideae</taxon>
        <taxon>Cardueae</taxon>
        <taxon>Arctiinae</taxon>
        <taxon>Arctium</taxon>
    </lineage>
</organism>
<comment type="caution">
    <text evidence="1">The sequence shown here is derived from an EMBL/GenBank/DDBJ whole genome shotgun (WGS) entry which is preliminary data.</text>
</comment>
<evidence type="ECO:0000313" key="1">
    <source>
        <dbReference type="EMBL" id="KAI3771674.1"/>
    </source>
</evidence>
<accession>A0ACB9FK72</accession>
<dbReference type="EMBL" id="CM042047">
    <property type="protein sequence ID" value="KAI3771674.1"/>
    <property type="molecule type" value="Genomic_DNA"/>
</dbReference>
<sequence length="70" mass="8032">MMFVDAKRKRHLQVEPNISLATLSASSEACPSKSHMIYVPASWPYYDLMVSLHQLACWNICLHFGNHLSR</sequence>
<dbReference type="Proteomes" id="UP001055879">
    <property type="component" value="Linkage Group LG01"/>
</dbReference>
<reference evidence="1 2" key="2">
    <citation type="journal article" date="2022" name="Mol. Ecol. Resour.">
        <title>The genomes of chicory, endive, great burdock and yacon provide insights into Asteraceae paleo-polyploidization history and plant inulin production.</title>
        <authorList>
            <person name="Fan W."/>
            <person name="Wang S."/>
            <person name="Wang H."/>
            <person name="Wang A."/>
            <person name="Jiang F."/>
            <person name="Liu H."/>
            <person name="Zhao H."/>
            <person name="Xu D."/>
            <person name="Zhang Y."/>
        </authorList>
    </citation>
    <scope>NUCLEOTIDE SEQUENCE [LARGE SCALE GENOMIC DNA]</scope>
    <source>
        <strain evidence="2">cv. Niubang</strain>
    </source>
</reference>
<gene>
    <name evidence="1" type="ORF">L6452_02841</name>
</gene>
<proteinExistence type="predicted"/>
<name>A0ACB9FK72_ARCLA</name>
<protein>
    <submittedName>
        <fullName evidence="1">Uncharacterized protein</fullName>
    </submittedName>
</protein>